<reference evidence="3" key="1">
    <citation type="journal article" date="2016" name="MBio">
        <title>Strain Prioritization and Genome Mining for Enediyne Natural Products.</title>
        <authorList>
            <person name="Yan X."/>
            <person name="Ge H."/>
            <person name="Huang T."/>
            <person name="Hindra"/>
            <person name="Yang D."/>
            <person name="Teng Q."/>
            <person name="Crnovcic I."/>
            <person name="Li X."/>
            <person name="Rudolf J.D."/>
            <person name="Lohman J.R."/>
            <person name="Gansemans Y."/>
            <person name="Zhu X."/>
            <person name="Huang Y."/>
            <person name="Zhao L.X."/>
            <person name="Jiang Y."/>
            <person name="Van Nieuwerburgh F."/>
            <person name="Rader C."/>
            <person name="Duan Y."/>
            <person name="Shen B."/>
        </authorList>
    </citation>
    <scope>NUCLEOTIDE SEQUENCE</scope>
    <source>
        <strain evidence="3">CB03234</strain>
    </source>
</reference>
<accession>A0A125SA26</accession>
<dbReference type="Gene3D" id="3.10.180.10">
    <property type="entry name" value="2,3-Dihydroxybiphenyl 1,2-Dioxygenase, domain 1"/>
    <property type="match status" value="1"/>
</dbReference>
<dbReference type="EMBL" id="KT716443">
    <property type="protein sequence ID" value="AME18022.1"/>
    <property type="molecule type" value="Genomic_DNA"/>
</dbReference>
<name>A0A125SA26_STRX0</name>
<dbReference type="SMR" id="A0A125SA26"/>
<keyword evidence="3" id="KW-0223">Dioxygenase</keyword>
<proteinExistence type="evidence at protein level"/>
<keyword evidence="5" id="KW-0002">3D-structure</keyword>
<dbReference type="PDBsum" id="5UMW"/>
<dbReference type="PANTHER" id="PTHR36437">
    <property type="entry name" value="GLYOXALASE/BLEOMYCIN RESISTANCE PROTEIN/DIOXYGENASE"/>
    <property type="match status" value="1"/>
</dbReference>
<feature type="domain" description="VOC" evidence="2">
    <location>
        <begin position="4"/>
        <end position="133"/>
    </location>
</feature>
<evidence type="ECO:0007829" key="5">
    <source>
        <dbReference type="PDB" id="5UMW"/>
    </source>
</evidence>
<dbReference type="RefSeq" id="WP_073759304.1">
    <property type="nucleotide sequence ID" value="NZ_LIYH01000008.1"/>
</dbReference>
<dbReference type="PDB" id="5UMW">
    <property type="method" value="X-ray"/>
    <property type="resolution" value="2.27 A"/>
    <property type="chains" value="A/B/C/D/E/F=1-135"/>
</dbReference>
<reference evidence="5" key="2">
    <citation type="journal article" date="2018" name="Cell Chem. Biol.">
        <title>Resistance to Enediyne Antitumor Antibiotics by Sequestration.</title>
        <authorList>
            <person name="Chang C.Y."/>
            <person name="Yan X."/>
            <person name="Crnovcic I."/>
            <person name="Annaval T."/>
            <person name="Chang C."/>
            <person name="Nocek B."/>
            <person name="Rudolf J.D."/>
            <person name="Yang D."/>
            <person name="Hindra"/>
            <person name="Babnigg G."/>
            <person name="Joachimiak A."/>
            <person name="Phillips G.N."/>
            <person name="Shen B."/>
        </authorList>
    </citation>
    <scope>X-RAY CRYSTALLOGRAPHY (2.27 ANGSTROMS)</scope>
</reference>
<dbReference type="CDD" id="cd07263">
    <property type="entry name" value="VOC_like"/>
    <property type="match status" value="1"/>
</dbReference>
<protein>
    <submittedName>
        <fullName evidence="3 4">Glyoxalase</fullName>
    </submittedName>
</protein>
<dbReference type="InterPro" id="IPR004360">
    <property type="entry name" value="Glyas_Fos-R_dOase_dom"/>
</dbReference>
<dbReference type="AlphaFoldDB" id="A0A125SA26"/>
<evidence type="ECO:0000313" key="3">
    <source>
        <dbReference type="EMBL" id="AME18022.1"/>
    </source>
</evidence>
<dbReference type="InterPro" id="IPR029068">
    <property type="entry name" value="Glyas_Bleomycin-R_OHBP_Dase"/>
</dbReference>
<organism evidence="3">
    <name type="scientific">Streptomyces sp. (strain CB03234)</name>
    <dbReference type="NCBI Taxonomy" id="1703937"/>
    <lineage>
        <taxon>Bacteria</taxon>
        <taxon>Bacillati</taxon>
        <taxon>Actinomycetota</taxon>
        <taxon>Actinomycetes</taxon>
        <taxon>Kitasatosporales</taxon>
        <taxon>Streptomycetaceae</taxon>
        <taxon>Streptomyces</taxon>
    </lineage>
</organism>
<keyword evidence="3" id="KW-0560">Oxidoreductase</keyword>
<dbReference type="InterPro" id="IPR018146">
    <property type="entry name" value="Glyoxalase_1_CS"/>
</dbReference>
<keyword evidence="1" id="KW-0479">Metal-binding</keyword>
<sequence>MSARLSHVTVPVLDQDSAKEFYTEKLGFEVRNDMTMGGLRWLTVGPKDQPDVEMVLRRVGAPEYDEETAEQLRDLVAKGVIGVGVLHVDDTRATYERYRAAGVIFIQEPVKRPYGTEAVFRDDSGNWFSLTDARG</sequence>
<dbReference type="OrthoDB" id="9794917at2"/>
<dbReference type="GO" id="GO:0046872">
    <property type="term" value="F:metal ion binding"/>
    <property type="evidence" value="ECO:0007669"/>
    <property type="project" value="UniProtKB-KW"/>
</dbReference>
<evidence type="ECO:0000256" key="1">
    <source>
        <dbReference type="ARBA" id="ARBA00022723"/>
    </source>
</evidence>
<evidence type="ECO:0000313" key="4">
    <source>
        <dbReference type="EMBL" id="OKJ95204.1"/>
    </source>
</evidence>
<dbReference type="PROSITE" id="PS51819">
    <property type="entry name" value="VOC"/>
    <property type="match status" value="1"/>
</dbReference>
<dbReference type="SUPFAM" id="SSF54593">
    <property type="entry name" value="Glyoxalase/Bleomycin resistance protein/Dihydroxybiphenyl dioxygenase"/>
    <property type="match status" value="1"/>
</dbReference>
<dbReference type="Pfam" id="PF00903">
    <property type="entry name" value="Glyoxalase"/>
    <property type="match status" value="1"/>
</dbReference>
<dbReference type="GO" id="GO:0004462">
    <property type="term" value="F:lactoylglutathione lyase activity"/>
    <property type="evidence" value="ECO:0007669"/>
    <property type="project" value="InterPro"/>
</dbReference>
<evidence type="ECO:0000259" key="2">
    <source>
        <dbReference type="PROSITE" id="PS51819"/>
    </source>
</evidence>
<gene>
    <name evidence="3" type="primary">tnmS2</name>
    <name evidence="4" type="ORF">AMK26_32095</name>
</gene>
<dbReference type="PROSITE" id="PS00934">
    <property type="entry name" value="GLYOXALASE_I_1"/>
    <property type="match status" value="1"/>
</dbReference>
<dbReference type="PANTHER" id="PTHR36437:SF2">
    <property type="entry name" value="GLYOXALASE_BLEOMYCIN RESISTANCE PROTEIN_DIOXYGENASE"/>
    <property type="match status" value="1"/>
</dbReference>
<dbReference type="EMBL" id="LIYH01000008">
    <property type="protein sequence ID" value="OKJ95204.1"/>
    <property type="molecule type" value="Genomic_DNA"/>
</dbReference>
<dbReference type="STRING" id="1703937.AMK26_32095"/>
<dbReference type="GO" id="GO:0051213">
    <property type="term" value="F:dioxygenase activity"/>
    <property type="evidence" value="ECO:0007669"/>
    <property type="project" value="UniProtKB-KW"/>
</dbReference>
<dbReference type="InterPro" id="IPR037523">
    <property type="entry name" value="VOC_core"/>
</dbReference>